<dbReference type="Gene3D" id="3.90.1010.20">
    <property type="match status" value="1"/>
</dbReference>
<dbReference type="OrthoDB" id="1937675at2"/>
<dbReference type="SMART" id="SM00900">
    <property type="entry name" value="FMN_bind"/>
    <property type="match status" value="1"/>
</dbReference>
<name>A0A366I8S4_9FIRM</name>
<keyword evidence="4" id="KW-0449">Lipoprotein</keyword>
<keyword evidence="2" id="KW-0732">Signal</keyword>
<dbReference type="Proteomes" id="UP000253490">
    <property type="component" value="Unassembled WGS sequence"/>
</dbReference>
<reference evidence="4 5" key="1">
    <citation type="submission" date="2018-06" db="EMBL/GenBank/DDBJ databases">
        <title>Genomic Encyclopedia of Type Strains, Phase IV (KMG-IV): sequencing the most valuable type-strain genomes for metagenomic binning, comparative biology and taxonomic classification.</title>
        <authorList>
            <person name="Goeker M."/>
        </authorList>
    </citation>
    <scope>NUCLEOTIDE SEQUENCE [LARGE SCALE GENOMIC DNA]</scope>
    <source>
        <strain evidence="4 5">DSM 22112</strain>
    </source>
</reference>
<dbReference type="PROSITE" id="PS51257">
    <property type="entry name" value="PROKAR_LIPOPROTEIN"/>
    <property type="match status" value="1"/>
</dbReference>
<proteinExistence type="predicted"/>
<dbReference type="RefSeq" id="WP_113920273.1">
    <property type="nucleotide sequence ID" value="NZ_QNRX01000006.1"/>
</dbReference>
<dbReference type="GO" id="GO:0016020">
    <property type="term" value="C:membrane"/>
    <property type="evidence" value="ECO:0007669"/>
    <property type="project" value="InterPro"/>
</dbReference>
<comment type="caution">
    <text evidence="4">The sequence shown here is derived from an EMBL/GenBank/DDBJ whole genome shotgun (WGS) entry which is preliminary data.</text>
</comment>
<feature type="signal peptide" evidence="2">
    <location>
        <begin position="1"/>
        <end position="21"/>
    </location>
</feature>
<dbReference type="GO" id="GO:0010181">
    <property type="term" value="F:FMN binding"/>
    <property type="evidence" value="ECO:0007669"/>
    <property type="project" value="InterPro"/>
</dbReference>
<gene>
    <name evidence="4" type="ORF">DES36_10647</name>
</gene>
<dbReference type="EMBL" id="QNRX01000006">
    <property type="protein sequence ID" value="RBP65937.1"/>
    <property type="molecule type" value="Genomic_DNA"/>
</dbReference>
<dbReference type="InterPro" id="IPR007329">
    <property type="entry name" value="FMN-bd"/>
</dbReference>
<protein>
    <submittedName>
        <fullName evidence="4">Major membrane immunogen (Membrane-anchored lipoprotein)</fullName>
    </submittedName>
</protein>
<evidence type="ECO:0000256" key="1">
    <source>
        <dbReference type="SAM" id="MobiDB-lite"/>
    </source>
</evidence>
<dbReference type="AlphaFoldDB" id="A0A366I8S4"/>
<evidence type="ECO:0000313" key="4">
    <source>
        <dbReference type="EMBL" id="RBP65937.1"/>
    </source>
</evidence>
<evidence type="ECO:0000256" key="2">
    <source>
        <dbReference type="SAM" id="SignalP"/>
    </source>
</evidence>
<evidence type="ECO:0000313" key="5">
    <source>
        <dbReference type="Proteomes" id="UP000253490"/>
    </source>
</evidence>
<feature type="domain" description="FMN-binding" evidence="3">
    <location>
        <begin position="72"/>
        <end position="162"/>
    </location>
</feature>
<keyword evidence="5" id="KW-1185">Reference proteome</keyword>
<sequence length="165" mass="17826">MKKFLVLFLAGLLVITFIGCGAEKEEPATEPDTNQEQPKEEPTEETALDGVTTPESAADGTYTAEGKADDYGWTPFVTLEIAGGKITTVDFDYKNGDALKSEDEEYNTSMESAVGTKPETYLPEYEAALVESQDVTEVDSISGATQSYSEFVKLAQEALGKAVEK</sequence>
<evidence type="ECO:0000259" key="3">
    <source>
        <dbReference type="SMART" id="SM00900"/>
    </source>
</evidence>
<feature type="region of interest" description="Disordered" evidence="1">
    <location>
        <begin position="23"/>
        <end position="65"/>
    </location>
</feature>
<organism evidence="4 5">
    <name type="scientific">Alkalibaculum bacchi</name>
    <dbReference type="NCBI Taxonomy" id="645887"/>
    <lineage>
        <taxon>Bacteria</taxon>
        <taxon>Bacillati</taxon>
        <taxon>Bacillota</taxon>
        <taxon>Clostridia</taxon>
        <taxon>Eubacteriales</taxon>
        <taxon>Eubacteriaceae</taxon>
        <taxon>Alkalibaculum</taxon>
    </lineage>
</organism>
<dbReference type="Pfam" id="PF04205">
    <property type="entry name" value="FMN_bind"/>
    <property type="match status" value="1"/>
</dbReference>
<feature type="chain" id="PRO_5038815377" evidence="2">
    <location>
        <begin position="22"/>
        <end position="165"/>
    </location>
</feature>
<accession>A0A366I8S4</accession>